<keyword evidence="3" id="KW-1185">Reference proteome</keyword>
<protein>
    <submittedName>
        <fullName evidence="2">Uncharacterized protein</fullName>
    </submittedName>
</protein>
<keyword evidence="1" id="KW-0812">Transmembrane</keyword>
<keyword evidence="1" id="KW-0472">Membrane</keyword>
<evidence type="ECO:0000313" key="3">
    <source>
        <dbReference type="Proteomes" id="UP000270094"/>
    </source>
</evidence>
<dbReference type="SUPFAM" id="SSF81321">
    <property type="entry name" value="Family A G protein-coupled receptor-like"/>
    <property type="match status" value="1"/>
</dbReference>
<organism evidence="2 3">
    <name type="scientific">Strongylus vulgaris</name>
    <name type="common">Blood worm</name>
    <dbReference type="NCBI Taxonomy" id="40348"/>
    <lineage>
        <taxon>Eukaryota</taxon>
        <taxon>Metazoa</taxon>
        <taxon>Ecdysozoa</taxon>
        <taxon>Nematoda</taxon>
        <taxon>Chromadorea</taxon>
        <taxon>Rhabditida</taxon>
        <taxon>Rhabditina</taxon>
        <taxon>Rhabditomorpha</taxon>
        <taxon>Strongyloidea</taxon>
        <taxon>Strongylidae</taxon>
        <taxon>Strongylus</taxon>
    </lineage>
</organism>
<name>A0A3P7JFB6_STRVU</name>
<dbReference type="AlphaFoldDB" id="A0A3P7JFB6"/>
<accession>A0A3P7JFB6</accession>
<feature type="transmembrane region" description="Helical" evidence="1">
    <location>
        <begin position="53"/>
        <end position="72"/>
    </location>
</feature>
<sequence length="94" mass="11191">MLLVYDFFWYTEVIHIALMAVNRLDGYMIGTCRFVAILFPTYYATIFSCRNMLYFLAFCYFLGISVNIPLFFPCCCILWDSFNYIAFYADPESW</sequence>
<keyword evidence="1" id="KW-1133">Transmembrane helix</keyword>
<dbReference type="EMBL" id="UYYB01097884">
    <property type="protein sequence ID" value="VDM76854.1"/>
    <property type="molecule type" value="Genomic_DNA"/>
</dbReference>
<dbReference type="Proteomes" id="UP000270094">
    <property type="component" value="Unassembled WGS sequence"/>
</dbReference>
<dbReference type="Gene3D" id="1.20.1070.10">
    <property type="entry name" value="Rhodopsin 7-helix transmembrane proteins"/>
    <property type="match status" value="1"/>
</dbReference>
<proteinExistence type="predicted"/>
<evidence type="ECO:0000256" key="1">
    <source>
        <dbReference type="SAM" id="Phobius"/>
    </source>
</evidence>
<gene>
    <name evidence="2" type="ORF">SVUK_LOCUS11852</name>
</gene>
<feature type="transmembrane region" description="Helical" evidence="1">
    <location>
        <begin position="27"/>
        <end position="46"/>
    </location>
</feature>
<evidence type="ECO:0000313" key="2">
    <source>
        <dbReference type="EMBL" id="VDM76854.1"/>
    </source>
</evidence>
<reference evidence="2 3" key="1">
    <citation type="submission" date="2018-11" db="EMBL/GenBank/DDBJ databases">
        <authorList>
            <consortium name="Pathogen Informatics"/>
        </authorList>
    </citation>
    <scope>NUCLEOTIDE SEQUENCE [LARGE SCALE GENOMIC DNA]</scope>
</reference>
<dbReference type="OrthoDB" id="10017003at2759"/>